<dbReference type="InterPro" id="IPR005162">
    <property type="entry name" value="Retrotrans_gag_dom"/>
</dbReference>
<reference evidence="2" key="1">
    <citation type="submission" date="2021-03" db="EMBL/GenBank/DDBJ databases">
        <title>Draft genome sequence of rust myrtle Austropuccinia psidii MF-1, a brazilian biotype.</title>
        <authorList>
            <person name="Quecine M.C."/>
            <person name="Pachon D.M.R."/>
            <person name="Bonatelli M.L."/>
            <person name="Correr F.H."/>
            <person name="Franceschini L.M."/>
            <person name="Leite T.F."/>
            <person name="Margarido G.R.A."/>
            <person name="Almeida C.A."/>
            <person name="Ferrarezi J.A."/>
            <person name="Labate C.A."/>
        </authorList>
    </citation>
    <scope>NUCLEOTIDE SEQUENCE</scope>
    <source>
        <strain evidence="2">MF-1</strain>
    </source>
</reference>
<accession>A0A9Q3EZI7</accession>
<feature type="domain" description="Retrotransposon gag" evidence="1">
    <location>
        <begin position="42"/>
        <end position="138"/>
    </location>
</feature>
<evidence type="ECO:0000313" key="2">
    <source>
        <dbReference type="EMBL" id="MBW0528832.1"/>
    </source>
</evidence>
<dbReference type="Proteomes" id="UP000765509">
    <property type="component" value="Unassembled WGS sequence"/>
</dbReference>
<name>A0A9Q3EZI7_9BASI</name>
<evidence type="ECO:0000259" key="1">
    <source>
        <dbReference type="Pfam" id="PF03732"/>
    </source>
</evidence>
<sequence length="176" mass="20569">MKAPECFYGTQPFKVRIFIHSCQLISHNDLENFSQDRKKALYATSFLIGMAAKWIEPHLFNLTNHYPSYILNSWNLFESQLFNLFGDPNEFRKSEEELDSLRMKKGGHVSLYISNFTSLISRIGYLGGRALIHHIRKGFLSSILNQFASHPSRIDSHKDLMDITLELDTRYHERQK</sequence>
<organism evidence="2 3">
    <name type="scientific">Austropuccinia psidii MF-1</name>
    <dbReference type="NCBI Taxonomy" id="1389203"/>
    <lineage>
        <taxon>Eukaryota</taxon>
        <taxon>Fungi</taxon>
        <taxon>Dikarya</taxon>
        <taxon>Basidiomycota</taxon>
        <taxon>Pucciniomycotina</taxon>
        <taxon>Pucciniomycetes</taxon>
        <taxon>Pucciniales</taxon>
        <taxon>Sphaerophragmiaceae</taxon>
        <taxon>Austropuccinia</taxon>
    </lineage>
</organism>
<evidence type="ECO:0000313" key="3">
    <source>
        <dbReference type="Proteomes" id="UP000765509"/>
    </source>
</evidence>
<dbReference type="AlphaFoldDB" id="A0A9Q3EZI7"/>
<comment type="caution">
    <text evidence="2">The sequence shown here is derived from an EMBL/GenBank/DDBJ whole genome shotgun (WGS) entry which is preliminary data.</text>
</comment>
<proteinExistence type="predicted"/>
<keyword evidence="3" id="KW-1185">Reference proteome</keyword>
<gene>
    <name evidence="2" type="ORF">O181_068547</name>
</gene>
<dbReference type="OrthoDB" id="5582182at2759"/>
<dbReference type="Pfam" id="PF03732">
    <property type="entry name" value="Retrotrans_gag"/>
    <property type="match status" value="1"/>
</dbReference>
<dbReference type="EMBL" id="AVOT02034666">
    <property type="protein sequence ID" value="MBW0528832.1"/>
    <property type="molecule type" value="Genomic_DNA"/>
</dbReference>
<protein>
    <recommendedName>
        <fullName evidence="1">Retrotransposon gag domain-containing protein</fullName>
    </recommendedName>
</protein>